<dbReference type="Gene3D" id="1.10.30.50">
    <property type="match status" value="1"/>
</dbReference>
<dbReference type="CDD" id="cd00085">
    <property type="entry name" value="HNHc"/>
    <property type="match status" value="1"/>
</dbReference>
<dbReference type="GO" id="GO:0004519">
    <property type="term" value="F:endonuclease activity"/>
    <property type="evidence" value="ECO:0007669"/>
    <property type="project" value="InterPro"/>
</dbReference>
<dbReference type="InterPro" id="IPR003615">
    <property type="entry name" value="HNH_nuc"/>
</dbReference>
<dbReference type="EMBL" id="BJCD01000028">
    <property type="protein sequence ID" value="GDZ92565.1"/>
    <property type="molecule type" value="Genomic_DNA"/>
</dbReference>
<dbReference type="AlphaFoldDB" id="A0A4P5ZRM4"/>
<proteinExistence type="predicted"/>
<reference evidence="3" key="1">
    <citation type="submission" date="2019-02" db="EMBL/GenBank/DDBJ databases">
        <title>Draft genome sequence of Planktothrix agardhii NIES-905.</title>
        <authorList>
            <person name="Yamaguchi H."/>
            <person name="Suzuki S."/>
            <person name="Kawachi M."/>
        </authorList>
    </citation>
    <scope>NUCLEOTIDE SEQUENCE [LARGE SCALE GENOMIC DNA]</scope>
    <source>
        <strain evidence="3">CCAP 1459/11A</strain>
    </source>
</reference>
<organism evidence="2 3">
    <name type="scientific">Planktothrix agardhii CCAP 1459/11A</name>
    <dbReference type="NCBI Taxonomy" id="282420"/>
    <lineage>
        <taxon>Bacteria</taxon>
        <taxon>Bacillati</taxon>
        <taxon>Cyanobacteriota</taxon>
        <taxon>Cyanophyceae</taxon>
        <taxon>Oscillatoriophycideae</taxon>
        <taxon>Oscillatoriales</taxon>
        <taxon>Microcoleaceae</taxon>
        <taxon>Planktothrix</taxon>
    </lineage>
</organism>
<dbReference type="InterPro" id="IPR002711">
    <property type="entry name" value="HNH"/>
</dbReference>
<dbReference type="GO" id="GO:0005524">
    <property type="term" value="F:ATP binding"/>
    <property type="evidence" value="ECO:0007669"/>
    <property type="project" value="InterPro"/>
</dbReference>
<dbReference type="Proteomes" id="UP000299794">
    <property type="component" value="Unassembled WGS sequence"/>
</dbReference>
<evidence type="ECO:0000313" key="3">
    <source>
        <dbReference type="Proteomes" id="UP000299794"/>
    </source>
</evidence>
<feature type="domain" description="HNH nuclease" evidence="1">
    <location>
        <begin position="43"/>
        <end position="93"/>
    </location>
</feature>
<dbReference type="SMART" id="SM00507">
    <property type="entry name" value="HNHc"/>
    <property type="match status" value="1"/>
</dbReference>
<gene>
    <name evidence="2" type="ORF">PA905_02600</name>
</gene>
<dbReference type="GO" id="GO:0003677">
    <property type="term" value="F:DNA binding"/>
    <property type="evidence" value="ECO:0007669"/>
    <property type="project" value="InterPro"/>
</dbReference>
<sequence length="411" mass="47633">MNIDIDKIINIVYNDNKVSFALLFNHQLYMTNQNRFLRSKRLRSALWYATDGKCQICGCDLPDRWHADHIERWAETQRTNVHEMQALCPQCHINKTIEENRIMNNNDQGTQLSLFPSEPLKLRKHQEEFFQICNLIKAGEPIQRIIMLVTPGGGKSVIPVIAAAKLIPSKTSGASFYGTIADSICWIVPRLNLQEQAELNFIDPHFQQMLNHSHKIRANNNDPNPPKGTSGYAATYQAIAANPSLHAQEIQRRRYILVLDEFHHVEQEQQENQEKLPLKYGGKPDSHLERFSKVFLACTDSKAINVLKIKQVLNLGQSKSYLWMKRWLDLGWLESLNNQRNGYYKITQEGQYVVNKWLKNQSSTKKDKADQELWLIIPRHHPEKASQKLIQQIETEKLKEIYKLIGESLDL</sequence>
<accession>A0A4P5ZRM4</accession>
<dbReference type="SUPFAM" id="SSF52540">
    <property type="entry name" value="P-loop containing nucleoside triphosphate hydrolases"/>
    <property type="match status" value="1"/>
</dbReference>
<dbReference type="GO" id="GO:0008270">
    <property type="term" value="F:zinc ion binding"/>
    <property type="evidence" value="ECO:0007669"/>
    <property type="project" value="InterPro"/>
</dbReference>
<evidence type="ECO:0000259" key="1">
    <source>
        <dbReference type="SMART" id="SM00507"/>
    </source>
</evidence>
<comment type="caution">
    <text evidence="2">The sequence shown here is derived from an EMBL/GenBank/DDBJ whole genome shotgun (WGS) entry which is preliminary data.</text>
</comment>
<dbReference type="InterPro" id="IPR027417">
    <property type="entry name" value="P-loop_NTPase"/>
</dbReference>
<dbReference type="Gene3D" id="3.40.50.300">
    <property type="entry name" value="P-loop containing nucleotide triphosphate hydrolases"/>
    <property type="match status" value="1"/>
</dbReference>
<name>A0A4P5ZRM4_PLAAG</name>
<dbReference type="GO" id="GO:0016787">
    <property type="term" value="F:hydrolase activity"/>
    <property type="evidence" value="ECO:0007669"/>
    <property type="project" value="InterPro"/>
</dbReference>
<dbReference type="Pfam" id="PF01844">
    <property type="entry name" value="HNH"/>
    <property type="match status" value="1"/>
</dbReference>
<dbReference type="InterPro" id="IPR006935">
    <property type="entry name" value="Helicase/UvrB_N"/>
</dbReference>
<evidence type="ECO:0000313" key="2">
    <source>
        <dbReference type="EMBL" id="GDZ92565.1"/>
    </source>
</evidence>
<dbReference type="Pfam" id="PF04851">
    <property type="entry name" value="ResIII"/>
    <property type="match status" value="1"/>
</dbReference>
<protein>
    <recommendedName>
        <fullName evidence="1">HNH nuclease domain-containing protein</fullName>
    </recommendedName>
</protein>